<dbReference type="InterPro" id="IPR014710">
    <property type="entry name" value="RmlC-like_jellyroll"/>
</dbReference>
<reference evidence="3" key="1">
    <citation type="submission" date="2021-08" db="EMBL/GenBank/DDBJ databases">
        <authorList>
            <person name="Nwanade C."/>
            <person name="Wang M."/>
            <person name="Masoudi A."/>
            <person name="Yu Z."/>
            <person name="Liu J."/>
        </authorList>
    </citation>
    <scope>NUCLEOTIDE SEQUENCE</scope>
    <source>
        <strain evidence="3">S122</strain>
        <strain evidence="4">S141</strain>
    </source>
</reference>
<keyword evidence="1" id="KW-0238">DNA-binding</keyword>
<evidence type="ECO:0000256" key="1">
    <source>
        <dbReference type="ARBA" id="ARBA00023125"/>
    </source>
</evidence>
<dbReference type="PROSITE" id="PS50943">
    <property type="entry name" value="HTH_CROC1"/>
    <property type="match status" value="1"/>
</dbReference>
<dbReference type="Gene3D" id="1.10.260.40">
    <property type="entry name" value="lambda repressor-like DNA-binding domains"/>
    <property type="match status" value="1"/>
</dbReference>
<feature type="domain" description="HTH cro/C1-type" evidence="2">
    <location>
        <begin position="35"/>
        <end position="89"/>
    </location>
</feature>
<dbReference type="Pfam" id="PF13560">
    <property type="entry name" value="HTH_31"/>
    <property type="match status" value="1"/>
</dbReference>
<dbReference type="PANTHER" id="PTHR46797">
    <property type="entry name" value="HTH-TYPE TRANSCRIPTIONAL REGULATOR"/>
    <property type="match status" value="1"/>
</dbReference>
<evidence type="ECO:0000313" key="5">
    <source>
        <dbReference type="Proteomes" id="UP001058184"/>
    </source>
</evidence>
<gene>
    <name evidence="3" type="ORF">K3721_11350</name>
    <name evidence="4" type="ORF">K3722_11610</name>
</gene>
<dbReference type="EMBL" id="CP081078">
    <property type="protein sequence ID" value="UWQ57176.1"/>
    <property type="molecule type" value="Genomic_DNA"/>
</dbReference>
<dbReference type="AlphaFoldDB" id="A0A9Q9HF79"/>
<dbReference type="PANTHER" id="PTHR46797:SF19">
    <property type="entry name" value="BLL2473 PROTEIN"/>
    <property type="match status" value="1"/>
</dbReference>
<organism evidence="3 6">
    <name type="scientific">Leisingera caerulea</name>
    <name type="common">Phaeobacter caeruleus</name>
    <dbReference type="NCBI Taxonomy" id="506591"/>
    <lineage>
        <taxon>Bacteria</taxon>
        <taxon>Pseudomonadati</taxon>
        <taxon>Pseudomonadota</taxon>
        <taxon>Alphaproteobacteria</taxon>
        <taxon>Rhodobacterales</taxon>
        <taxon>Roseobacteraceae</taxon>
        <taxon>Leisingera</taxon>
    </lineage>
</organism>
<dbReference type="Proteomes" id="UP001058713">
    <property type="component" value="Chromosome"/>
</dbReference>
<dbReference type="SUPFAM" id="SSF47413">
    <property type="entry name" value="lambda repressor-like DNA-binding domains"/>
    <property type="match status" value="1"/>
</dbReference>
<name>A0A9Q9HF79_LEICA</name>
<dbReference type="Gene3D" id="2.60.120.10">
    <property type="entry name" value="Jelly Rolls"/>
    <property type="match status" value="1"/>
</dbReference>
<dbReference type="GO" id="GO:0005829">
    <property type="term" value="C:cytosol"/>
    <property type="evidence" value="ECO:0007669"/>
    <property type="project" value="TreeGrafter"/>
</dbReference>
<evidence type="ECO:0000313" key="3">
    <source>
        <dbReference type="EMBL" id="UWQ52622.1"/>
    </source>
</evidence>
<dbReference type="InterPro" id="IPR010982">
    <property type="entry name" value="Lambda_DNA-bd_dom_sf"/>
</dbReference>
<dbReference type="InterPro" id="IPR001387">
    <property type="entry name" value="Cro/C1-type_HTH"/>
</dbReference>
<dbReference type="InterPro" id="IPR013096">
    <property type="entry name" value="Cupin_2"/>
</dbReference>
<proteinExistence type="predicted"/>
<dbReference type="CDD" id="cd00093">
    <property type="entry name" value="HTH_XRE"/>
    <property type="match status" value="1"/>
</dbReference>
<dbReference type="InterPro" id="IPR011051">
    <property type="entry name" value="RmlC_Cupin_sf"/>
</dbReference>
<accession>A0A9Q9HF79</accession>
<dbReference type="SMART" id="SM00530">
    <property type="entry name" value="HTH_XRE"/>
    <property type="match status" value="1"/>
</dbReference>
<sequence>MTLNWIAPEVKTMSKPMLSETLQEGLEAYRIGPKLRSLRQGKDMGLAQLGEHTGLSAAMLSRIERGQVFPTLATLLRIAMVFGVGLDHFFGPGEDAPVLEVVRARDRLKLGDKNDGPLSYLFESLDFPVTKSRFQTYLAEFSGNSAESEPHAHPGAELIYVIEGGLELGIHGRSEVLNKGDSVYFDAGFAHSYRAVPGQRCRALVVVSRDAAPDSLSC</sequence>
<dbReference type="InterPro" id="IPR050807">
    <property type="entry name" value="TransReg_Diox_bact_type"/>
</dbReference>
<evidence type="ECO:0000259" key="2">
    <source>
        <dbReference type="PROSITE" id="PS50943"/>
    </source>
</evidence>
<dbReference type="EMBL" id="CP081070">
    <property type="protein sequence ID" value="UWQ52622.1"/>
    <property type="molecule type" value="Genomic_DNA"/>
</dbReference>
<dbReference type="GO" id="GO:0003700">
    <property type="term" value="F:DNA-binding transcription factor activity"/>
    <property type="evidence" value="ECO:0007669"/>
    <property type="project" value="TreeGrafter"/>
</dbReference>
<dbReference type="KEGG" id="lcae:K3721_11350"/>
<protein>
    <submittedName>
        <fullName evidence="3">Cupin domain-containing protein</fullName>
    </submittedName>
</protein>
<dbReference type="GO" id="GO:0003677">
    <property type="term" value="F:DNA binding"/>
    <property type="evidence" value="ECO:0007669"/>
    <property type="project" value="UniProtKB-KW"/>
</dbReference>
<dbReference type="CDD" id="cd02209">
    <property type="entry name" value="cupin_XRE_C"/>
    <property type="match status" value="1"/>
</dbReference>
<dbReference type="SUPFAM" id="SSF51182">
    <property type="entry name" value="RmlC-like cupins"/>
    <property type="match status" value="1"/>
</dbReference>
<dbReference type="Proteomes" id="UP001058184">
    <property type="component" value="Chromosome"/>
</dbReference>
<dbReference type="Pfam" id="PF07883">
    <property type="entry name" value="Cupin_2"/>
    <property type="match status" value="1"/>
</dbReference>
<evidence type="ECO:0000313" key="4">
    <source>
        <dbReference type="EMBL" id="UWQ57176.1"/>
    </source>
</evidence>
<keyword evidence="5" id="KW-1185">Reference proteome</keyword>
<evidence type="ECO:0000313" key="6">
    <source>
        <dbReference type="Proteomes" id="UP001058713"/>
    </source>
</evidence>